<evidence type="ECO:0000313" key="3">
    <source>
        <dbReference type="Proteomes" id="UP000297989"/>
    </source>
</evidence>
<evidence type="ECO:0000313" key="2">
    <source>
        <dbReference type="EMBL" id="TGD28927.1"/>
    </source>
</evidence>
<dbReference type="AlphaFoldDB" id="A0A659S3X6"/>
<feature type="non-terminal residue" evidence="2">
    <location>
        <position position="1"/>
    </location>
</feature>
<comment type="caution">
    <text evidence="2">The sequence shown here is derived from an EMBL/GenBank/DDBJ whole genome shotgun (WGS) entry which is preliminary data.</text>
</comment>
<gene>
    <name evidence="2" type="ORF">C9F10_19495</name>
</gene>
<protein>
    <submittedName>
        <fullName evidence="2">Phage tail tape measure protein</fullName>
    </submittedName>
</protein>
<proteinExistence type="predicted"/>
<dbReference type="EMBL" id="PYKK01001350">
    <property type="protein sequence ID" value="TGD28927.1"/>
    <property type="molecule type" value="Genomic_DNA"/>
</dbReference>
<reference evidence="2 3" key="1">
    <citation type="submission" date="2018-03" db="EMBL/GenBank/DDBJ databases">
        <title>Non-Typhoidal Salmonella genome sequencing and assembly.</title>
        <authorList>
            <person name="Matchawe C."/>
        </authorList>
    </citation>
    <scope>NUCLEOTIDE SEQUENCE [LARGE SCALE GENOMIC DNA]</scope>
    <source>
        <strain evidence="2 3">8EV</strain>
    </source>
</reference>
<sequence length="185" mass="19454">VSWLLEKLGIVSKEAAKAKLPAQVTQQQSATVNSDGKVVLPPGGFPAYAGMYDTGGIIPRGQFGIVGENGPEIVNGPANVTSRRRTAALASVVAGVMGVAATPAEAAPLHPFSLPARAYQPPLAKADSPPPVIRYEINAPIHIVAQPGQNAQDIAREVARQLDERERRARATARRNFSAQGGYES</sequence>
<accession>A0A659S3X6</accession>
<dbReference type="PANTHER" id="PTHR37813">
    <property type="entry name" value="FELS-2 PROPHAGE PROTEIN"/>
    <property type="match status" value="1"/>
</dbReference>
<name>A0A659S3X6_SALET</name>
<evidence type="ECO:0000256" key="1">
    <source>
        <dbReference type="SAM" id="MobiDB-lite"/>
    </source>
</evidence>
<organism evidence="2 3">
    <name type="scientific">Salmonella enterica subsp. enterica serovar Poona</name>
    <dbReference type="NCBI Taxonomy" id="436295"/>
    <lineage>
        <taxon>Bacteria</taxon>
        <taxon>Pseudomonadati</taxon>
        <taxon>Pseudomonadota</taxon>
        <taxon>Gammaproteobacteria</taxon>
        <taxon>Enterobacterales</taxon>
        <taxon>Enterobacteriaceae</taxon>
        <taxon>Salmonella</taxon>
    </lineage>
</organism>
<dbReference type="PANTHER" id="PTHR37813:SF1">
    <property type="entry name" value="FELS-2 PROPHAGE PROTEIN"/>
    <property type="match status" value="1"/>
</dbReference>
<dbReference type="Proteomes" id="UP000297989">
    <property type="component" value="Unassembled WGS sequence"/>
</dbReference>
<feature type="region of interest" description="Disordered" evidence="1">
    <location>
        <begin position="165"/>
        <end position="185"/>
    </location>
</feature>